<keyword evidence="3" id="KW-0863">Zinc-finger</keyword>
<feature type="transmembrane region" description="Helical" evidence="6">
    <location>
        <begin position="1819"/>
        <end position="1840"/>
    </location>
</feature>
<dbReference type="SUPFAM" id="SSF50978">
    <property type="entry name" value="WD40 repeat-like"/>
    <property type="match status" value="1"/>
</dbReference>
<feature type="repeat" description="WD" evidence="4">
    <location>
        <begin position="2137"/>
        <end position="2178"/>
    </location>
</feature>
<dbReference type="SMART" id="SM00343">
    <property type="entry name" value="ZnF_C2HC"/>
    <property type="match status" value="1"/>
</dbReference>
<dbReference type="PANTHER" id="PTHR19846">
    <property type="entry name" value="WD40 REPEAT PROTEIN"/>
    <property type="match status" value="1"/>
</dbReference>
<evidence type="ECO:0000256" key="5">
    <source>
        <dbReference type="SAM" id="MobiDB-lite"/>
    </source>
</evidence>
<dbReference type="GO" id="GO:0017070">
    <property type="term" value="F:U6 snRNA binding"/>
    <property type="evidence" value="ECO:0007669"/>
    <property type="project" value="TreeGrafter"/>
</dbReference>
<protein>
    <submittedName>
        <fullName evidence="9">PRPF4 protein</fullName>
    </submittedName>
</protein>
<dbReference type="InterPro" id="IPR003034">
    <property type="entry name" value="SAP_dom"/>
</dbReference>
<dbReference type="SUPFAM" id="SSF57756">
    <property type="entry name" value="Retrovirus zinc finger-like domains"/>
    <property type="match status" value="1"/>
</dbReference>
<dbReference type="InterPro" id="IPR019775">
    <property type="entry name" value="WD40_repeat_CS"/>
</dbReference>
<dbReference type="GO" id="GO:0030621">
    <property type="term" value="F:U4 snRNA binding"/>
    <property type="evidence" value="ECO:0007669"/>
    <property type="project" value="TreeGrafter"/>
</dbReference>
<organism evidence="9 10">
    <name type="scientific">Symbiodinium necroappetens</name>
    <dbReference type="NCBI Taxonomy" id="1628268"/>
    <lineage>
        <taxon>Eukaryota</taxon>
        <taxon>Sar</taxon>
        <taxon>Alveolata</taxon>
        <taxon>Dinophyceae</taxon>
        <taxon>Suessiales</taxon>
        <taxon>Symbiodiniaceae</taxon>
        <taxon>Symbiodinium</taxon>
    </lineage>
</organism>
<evidence type="ECO:0000256" key="1">
    <source>
        <dbReference type="ARBA" id="ARBA00022574"/>
    </source>
</evidence>
<keyword evidence="1 4" id="KW-0853">WD repeat</keyword>
<dbReference type="CDD" id="cd00200">
    <property type="entry name" value="WD40"/>
    <property type="match status" value="1"/>
</dbReference>
<feature type="compositionally biased region" description="Basic and acidic residues" evidence="5">
    <location>
        <begin position="810"/>
        <end position="826"/>
    </location>
</feature>
<feature type="domain" description="SAP" evidence="8">
    <location>
        <begin position="713"/>
        <end position="747"/>
    </location>
</feature>
<evidence type="ECO:0000259" key="8">
    <source>
        <dbReference type="PROSITE" id="PS50800"/>
    </source>
</evidence>
<dbReference type="GO" id="GO:0008270">
    <property type="term" value="F:zinc ion binding"/>
    <property type="evidence" value="ECO:0007669"/>
    <property type="project" value="UniProtKB-KW"/>
</dbReference>
<keyword evidence="6" id="KW-0472">Membrane</keyword>
<feature type="compositionally biased region" description="Low complexity" evidence="5">
    <location>
        <begin position="1200"/>
        <end position="1215"/>
    </location>
</feature>
<evidence type="ECO:0000256" key="4">
    <source>
        <dbReference type="PROSITE-ProRule" id="PRU00221"/>
    </source>
</evidence>
<keyword evidence="3" id="KW-0479">Metal-binding</keyword>
<dbReference type="PROSITE" id="PS50158">
    <property type="entry name" value="ZF_CCHC"/>
    <property type="match status" value="1"/>
</dbReference>
<feature type="region of interest" description="Disordered" evidence="5">
    <location>
        <begin position="1149"/>
        <end position="1215"/>
    </location>
</feature>
<feature type="domain" description="CCHC-type" evidence="7">
    <location>
        <begin position="370"/>
        <end position="385"/>
    </location>
</feature>
<comment type="caution">
    <text evidence="9">The sequence shown here is derived from an EMBL/GenBank/DDBJ whole genome shotgun (WGS) entry which is preliminary data.</text>
</comment>
<sequence length="2234" mass="246151">MAQSTQDAANGAGGLKSQMQEQVDTVVRQRLEQAFGSVFGKVLAATQRAAEAAEKQATANKTEGVTKALKLEAWKPGSREDELKTWREWSFQLSTWLIAHDEEYESDLDSIDVDVAVDHALLDGPAVARSQKLFGVLCNVLRNRPLLIVRAQEKEKNGFECIRLLRREMEPKERSRSLAIVRQLAAWTFKEGNLHEQIIAYEDAVKGYESSSGKSYPEDLQIATITGGLKEPLRSQVQLRMTSSTRYSDLREWVLHYEAINTPWSSSLPTRPGGGRAQDQGPAPMDIDRIKGNKGKDPKGKGKGDKGKKGKGKDGKHDSGKVKWSSQTDQWKWNSQSDQWKWNSQGKDPSSQAKGGKGGKGGGKGKPGTCHLCGQTGHWKNECPNKGGKGVRQAEELGTPPQSYDTVIYDMTELDSDPEHYLLDSSDGDDEWTYSPEAAQEGLKNRGAGVFMVKAARADATQTPSLQAARHAAAAVRVQMQDAQGKQIVEDCTTSLTITTQDNDGNEVVIREKFAIAAVNSVILSLGRLLRSGWLLGQGPDGPVITRGGRQVPIWLKRNTLMLTAVVSTILACDSGALPPEAEEAVQQPGWAILPSGLPLLTLHNTKNVSLEASLWEADDWSHMAMFVRLSLSWWIPTHDVAVLFHVGELGENLLSNPGDLFKEPAADEPMVAPAEQQHEEDDGSGVWAERDVAGAAPDEGEGDNMIDDIELSLETPLHVLKDLCRRLGLATSGSKAKVLRRLRSHKEVLAKQLATEVAKKMFDESERDPSIPATPVLPSARQQALHAVTHQPFAAWCQACVLGRSRQSPHKDKPQPKENVEEQEPEKRHVFQIDYFYTFTKERGEEEQQQQPGEEAEAEPASKEEQEAEAEKPDYRDQFGLNLVAGESTTGWITTVPVLAKGSTTLKRVAETLVRTTMQIAGAEDVVLQSDAEPAAKQVVHAVQACRVRLGLRTVPRFVPRASHASNGVAEKAVSTVRRLALTLKAHVEDRAKIKLSGQMPLFSWIMAHAAFLHNRFFTTCKGLPPYEVVHGRRYRGQLVQFGECCVGFYPTKYKGDLQWRKGVWAGINEKNGSHILLSDTGAFETLRRLPEESQWVAEQIVTAKGLPWDYGGSTRRKRALYTSRAPVVPDSTTLEELAKAAGRAAAETIAAATPRPAGPDEAGSAGGGPMAMEVAKSSRSLESEAPPATPKRPRLLLDRPPGSSPSAASPGSLYPPGFAGVRAVHGDVCLEETSCAEEWLDEVGESLWEEAEPEDLESEVLHDGEKPPEVTPEELLKLDLASDRHEVERLMQMGAIRHPKASEDLSSYSRLTTKVVRDWRKRPTWVRLFRSGLFAGHLPWTDSPVGLELTTLDVKDAYLNVPQKAPVVIEIDSRVFEEGPSRMVPFVLERLLPGQRVAAGEWFGFITGILKEAGLESFPKEPTLFRGAKEGDMTSLVLHADDGLLASTPEARAHLKAKLEEKVVVQFSKPALQVGDEFEFLKRRYVLEQDGVVMFSNNKHLEGLVKALGAQTRFRETPADNSFLEKDTSQELPEHKARVFRECLGRLLYLSHSRPDVQFATCALASSMANHRSYEKALQDRACLGKPSGVALEPGGVIILESVTDADWGGNKADRRSKTSAQIYLGGSLLSSFVRSQRSVALSSGESEFIATVAGAGEMLYVKECMEFVLKGYATIEATARTDSAASRGISQRIGCGRVRHLDCGLLWLQDAVKRGLLRVGPIAGSCNPADVGTKPPCGPKPRELLWRSGAMTDSGERYGEKEGQEADRQQQVNNLVAHSWTPSWSPSDGYGGFEGLGLVTASSFLEEFVVATTSAMAMWLFIMICMVGFPLCVGWAARSLWKAWWQAEPTAEPEPEVEFFEPNVKEKSVQASLGLSPSERRWQEEYVERLREHVRRLEAARWLSTFGLSADIPQGLGKSEVKERRQRMDEDPVEYEERVDRFSMFLQKSMVAEVSQVGDERPLTQGKFSPDASLFCTASWSGFIKLWKTPSCDPVLTIRVGEDRCNSVAWHPSCKGTPPFEGNTVRLASASADSRISLWSLSDSQPVNVLEGHEDRVNRVVFHPMGEHVISTSHDMSWRLWDVETTTELLLQEGHSRPVYGCSVHPDGSLVATSDLGGVVRVWDLRSGKTVMPLAAHGKQVLAVDFHPRGTILATASDDHSMRVWDLRKRRCTHNLLLHNKLISEVSFEKGEGRLVLTSSYDGTVKICSTTDWKVVKAQGYLSGTRCGVFH</sequence>
<keyword evidence="6" id="KW-0812">Transmembrane</keyword>
<dbReference type="Gene3D" id="4.10.60.10">
    <property type="entry name" value="Zinc finger, CCHC-type"/>
    <property type="match status" value="1"/>
</dbReference>
<dbReference type="PANTHER" id="PTHR19846:SF0">
    <property type="entry name" value="PRE-MRNA PROCESSING FACTOR 4"/>
    <property type="match status" value="1"/>
</dbReference>
<dbReference type="InterPro" id="IPR001680">
    <property type="entry name" value="WD40_rpt"/>
</dbReference>
<dbReference type="CDD" id="cd09272">
    <property type="entry name" value="RNase_HI_RT_Ty1"/>
    <property type="match status" value="1"/>
</dbReference>
<dbReference type="EMBL" id="CAJNJA010018671">
    <property type="protein sequence ID" value="CAE7428507.1"/>
    <property type="molecule type" value="Genomic_DNA"/>
</dbReference>
<feature type="non-terminal residue" evidence="9">
    <location>
        <position position="1"/>
    </location>
</feature>
<feature type="compositionally biased region" description="Basic and acidic residues" evidence="5">
    <location>
        <begin position="861"/>
        <end position="878"/>
    </location>
</feature>
<evidence type="ECO:0000256" key="2">
    <source>
        <dbReference type="ARBA" id="ARBA00022737"/>
    </source>
</evidence>
<feature type="region of interest" description="Disordered" evidence="5">
    <location>
        <begin position="844"/>
        <end position="878"/>
    </location>
</feature>
<dbReference type="InterPro" id="IPR036875">
    <property type="entry name" value="Znf_CCHC_sf"/>
</dbReference>
<reference evidence="9" key="1">
    <citation type="submission" date="2021-02" db="EMBL/GenBank/DDBJ databases">
        <authorList>
            <person name="Dougan E. K."/>
            <person name="Rhodes N."/>
            <person name="Thang M."/>
            <person name="Chan C."/>
        </authorList>
    </citation>
    <scope>NUCLEOTIDE SEQUENCE</scope>
</reference>
<keyword evidence="6" id="KW-1133">Transmembrane helix</keyword>
<feature type="compositionally biased region" description="Basic and acidic residues" evidence="5">
    <location>
        <begin position="286"/>
        <end position="321"/>
    </location>
</feature>
<keyword evidence="10" id="KW-1185">Reference proteome</keyword>
<keyword evidence="3" id="KW-0862">Zinc</keyword>
<dbReference type="Gene3D" id="2.130.10.10">
    <property type="entry name" value="YVTN repeat-like/Quinoprotein amine dehydrogenase"/>
    <property type="match status" value="2"/>
</dbReference>
<feature type="compositionally biased region" description="Gly residues" evidence="5">
    <location>
        <begin position="355"/>
        <end position="366"/>
    </location>
</feature>
<dbReference type="GO" id="GO:0046540">
    <property type="term" value="C:U4/U6 x U5 tri-snRNP complex"/>
    <property type="evidence" value="ECO:0007669"/>
    <property type="project" value="TreeGrafter"/>
</dbReference>
<dbReference type="InterPro" id="IPR036322">
    <property type="entry name" value="WD40_repeat_dom_sf"/>
</dbReference>
<dbReference type="GO" id="GO:0000398">
    <property type="term" value="P:mRNA splicing, via spliceosome"/>
    <property type="evidence" value="ECO:0007669"/>
    <property type="project" value="TreeGrafter"/>
</dbReference>
<evidence type="ECO:0000259" key="7">
    <source>
        <dbReference type="PROSITE" id="PS50158"/>
    </source>
</evidence>
<accession>A0A812RB67</accession>
<evidence type="ECO:0000256" key="3">
    <source>
        <dbReference type="PROSITE-ProRule" id="PRU00047"/>
    </source>
</evidence>
<dbReference type="OrthoDB" id="413361at2759"/>
<dbReference type="SMART" id="SM00320">
    <property type="entry name" value="WD40"/>
    <property type="match status" value="6"/>
</dbReference>
<feature type="region of interest" description="Disordered" evidence="5">
    <location>
        <begin position="807"/>
        <end position="826"/>
    </location>
</feature>
<dbReference type="PROSITE" id="PS50800">
    <property type="entry name" value="SAP"/>
    <property type="match status" value="1"/>
</dbReference>
<dbReference type="PROSITE" id="PS00678">
    <property type="entry name" value="WD_REPEATS_1"/>
    <property type="match status" value="2"/>
</dbReference>
<feature type="compositionally biased region" description="Polar residues" evidence="5">
    <location>
        <begin position="324"/>
        <end position="353"/>
    </location>
</feature>
<dbReference type="InterPro" id="IPR015943">
    <property type="entry name" value="WD40/YVTN_repeat-like_dom_sf"/>
</dbReference>
<proteinExistence type="predicted"/>
<evidence type="ECO:0000256" key="6">
    <source>
        <dbReference type="SAM" id="Phobius"/>
    </source>
</evidence>
<feature type="region of interest" description="Disordered" evidence="5">
    <location>
        <begin position="384"/>
        <end position="403"/>
    </location>
</feature>
<name>A0A812RB67_9DINO</name>
<dbReference type="Pfam" id="PF00400">
    <property type="entry name" value="WD40"/>
    <property type="match status" value="4"/>
</dbReference>
<feature type="region of interest" description="Disordered" evidence="5">
    <location>
        <begin position="264"/>
        <end position="366"/>
    </location>
</feature>
<evidence type="ECO:0000313" key="9">
    <source>
        <dbReference type="EMBL" id="CAE7428507.1"/>
    </source>
</evidence>
<keyword evidence="2" id="KW-0677">Repeat</keyword>
<dbReference type="PROSITE" id="PS50294">
    <property type="entry name" value="WD_REPEATS_REGION"/>
    <property type="match status" value="3"/>
</dbReference>
<feature type="repeat" description="WD" evidence="4">
    <location>
        <begin position="2053"/>
        <end position="2094"/>
    </location>
</feature>
<dbReference type="Proteomes" id="UP000601435">
    <property type="component" value="Unassembled WGS sequence"/>
</dbReference>
<dbReference type="PROSITE" id="PS50082">
    <property type="entry name" value="WD_REPEATS_2"/>
    <property type="match status" value="3"/>
</dbReference>
<dbReference type="InterPro" id="IPR001878">
    <property type="entry name" value="Znf_CCHC"/>
</dbReference>
<gene>
    <name evidence="9" type="primary">PRPF4</name>
    <name evidence="9" type="ORF">SNEC2469_LOCUS11760</name>
</gene>
<evidence type="ECO:0000313" key="10">
    <source>
        <dbReference type="Proteomes" id="UP000601435"/>
    </source>
</evidence>
<feature type="repeat" description="WD" evidence="4">
    <location>
        <begin position="2095"/>
        <end position="2136"/>
    </location>
</feature>
<dbReference type="Pfam" id="PF00098">
    <property type="entry name" value="zf-CCHC"/>
    <property type="match status" value="1"/>
</dbReference>